<accession>A0A0G1HXA3</accession>
<dbReference type="AlphaFoldDB" id="A0A0G1HXA3"/>
<feature type="transmembrane region" description="Helical" evidence="1">
    <location>
        <begin position="41"/>
        <end position="59"/>
    </location>
</feature>
<sequence>MKISKTDRAAITKIVFWVVLIIEVVLMNSNDLFPIVTATGWLWFILPVAITTTLAWLILSRFVSKRR</sequence>
<keyword evidence="1" id="KW-0472">Membrane</keyword>
<reference evidence="2 3" key="1">
    <citation type="journal article" date="2015" name="Nature">
        <title>rRNA introns, odd ribosomes, and small enigmatic genomes across a large radiation of phyla.</title>
        <authorList>
            <person name="Brown C.T."/>
            <person name="Hug L.A."/>
            <person name="Thomas B.C."/>
            <person name="Sharon I."/>
            <person name="Castelle C.J."/>
            <person name="Singh A."/>
            <person name="Wilkins M.J."/>
            <person name="Williams K.H."/>
            <person name="Banfield J.F."/>
        </authorList>
    </citation>
    <scope>NUCLEOTIDE SEQUENCE [LARGE SCALE GENOMIC DNA]</scope>
</reference>
<dbReference type="EMBL" id="LCIH01000008">
    <property type="protein sequence ID" value="KKT51746.1"/>
    <property type="molecule type" value="Genomic_DNA"/>
</dbReference>
<evidence type="ECO:0000256" key="1">
    <source>
        <dbReference type="SAM" id="Phobius"/>
    </source>
</evidence>
<feature type="transmembrane region" description="Helical" evidence="1">
    <location>
        <begin position="12"/>
        <end position="29"/>
    </location>
</feature>
<protein>
    <submittedName>
        <fullName evidence="2">Uncharacterized protein</fullName>
    </submittedName>
</protein>
<dbReference type="Proteomes" id="UP000034006">
    <property type="component" value="Unassembled WGS sequence"/>
</dbReference>
<keyword evidence="1" id="KW-1133">Transmembrane helix</keyword>
<evidence type="ECO:0000313" key="2">
    <source>
        <dbReference type="EMBL" id="KKT51746.1"/>
    </source>
</evidence>
<gene>
    <name evidence="2" type="ORF">UW44_C0008G0068</name>
</gene>
<organism evidence="2 3">
    <name type="scientific">Candidatus Collierbacteria bacterium GW2011_GWB2_44_22</name>
    <dbReference type="NCBI Taxonomy" id="1618387"/>
    <lineage>
        <taxon>Bacteria</taxon>
        <taxon>Candidatus Collieribacteriota</taxon>
    </lineage>
</organism>
<proteinExistence type="predicted"/>
<evidence type="ECO:0000313" key="3">
    <source>
        <dbReference type="Proteomes" id="UP000034006"/>
    </source>
</evidence>
<name>A0A0G1HXA3_9BACT</name>
<comment type="caution">
    <text evidence="2">The sequence shown here is derived from an EMBL/GenBank/DDBJ whole genome shotgun (WGS) entry which is preliminary data.</text>
</comment>
<keyword evidence="1" id="KW-0812">Transmembrane</keyword>